<sequence length="78" mass="8900">MITKIGFAAGDIWQLLDKQNGPVTFKKICEAIDAPRDFLLMSLGWLAREGHVVMEEIKLPRRGQRDYKVTLRSRKGGE</sequence>
<comment type="caution">
    <text evidence="1">The sequence shown here is derived from an EMBL/GenBank/DDBJ whole genome shotgun (WGS) entry which is preliminary data.</text>
</comment>
<dbReference type="AlphaFoldDB" id="A0A1V5M9E8"/>
<proteinExistence type="predicted"/>
<reference evidence="1" key="1">
    <citation type="submission" date="2017-02" db="EMBL/GenBank/DDBJ databases">
        <title>Delving into the versatile metabolic prowess of the omnipresent phylum Bacteroidetes.</title>
        <authorList>
            <person name="Nobu M.K."/>
            <person name="Mei R."/>
            <person name="Narihiro T."/>
            <person name="Kuroda K."/>
            <person name="Liu W.-T."/>
        </authorList>
    </citation>
    <scope>NUCLEOTIDE SEQUENCE</scope>
    <source>
        <strain evidence="1">ADurb.Bin417</strain>
    </source>
</reference>
<accession>A0A1V5M9E8</accession>
<dbReference type="Pfam" id="PF10771">
    <property type="entry name" value="DUF2582"/>
    <property type="match status" value="1"/>
</dbReference>
<dbReference type="Proteomes" id="UP000485484">
    <property type="component" value="Unassembled WGS sequence"/>
</dbReference>
<evidence type="ECO:0000313" key="1">
    <source>
        <dbReference type="EMBL" id="OPZ89854.1"/>
    </source>
</evidence>
<name>A0A1V5M9E8_UNCT6</name>
<dbReference type="EMBL" id="MWAK01000320">
    <property type="protein sequence ID" value="OPZ89854.1"/>
    <property type="molecule type" value="Genomic_DNA"/>
</dbReference>
<evidence type="ECO:0008006" key="2">
    <source>
        <dbReference type="Google" id="ProtNLM"/>
    </source>
</evidence>
<organism evidence="1">
    <name type="scientific">candidate division TA06 bacterium ADurb.Bin417</name>
    <dbReference type="NCBI Taxonomy" id="1852828"/>
    <lineage>
        <taxon>Bacteria</taxon>
        <taxon>Bacteria division TA06</taxon>
    </lineage>
</organism>
<dbReference type="Gene3D" id="1.10.10.10">
    <property type="entry name" value="Winged helix-like DNA-binding domain superfamily/Winged helix DNA-binding domain"/>
    <property type="match status" value="1"/>
</dbReference>
<protein>
    <recommendedName>
        <fullName evidence="2">Winged helix-turn-helix domain-containing protein</fullName>
    </recommendedName>
</protein>
<dbReference type="InterPro" id="IPR019707">
    <property type="entry name" value="DUF2582"/>
</dbReference>
<gene>
    <name evidence="1" type="ORF">BWY73_01431</name>
</gene>
<dbReference type="InterPro" id="IPR036388">
    <property type="entry name" value="WH-like_DNA-bd_sf"/>
</dbReference>